<name>A0ABW5DWD2_9PROT</name>
<evidence type="ECO:0000256" key="1">
    <source>
        <dbReference type="ARBA" id="ARBA00022801"/>
    </source>
</evidence>
<reference evidence="4" key="1">
    <citation type="journal article" date="2019" name="Int. J. Syst. Evol. Microbiol.">
        <title>The Global Catalogue of Microorganisms (GCM) 10K type strain sequencing project: providing services to taxonomists for standard genome sequencing and annotation.</title>
        <authorList>
            <consortium name="The Broad Institute Genomics Platform"/>
            <consortium name="The Broad Institute Genome Sequencing Center for Infectious Disease"/>
            <person name="Wu L."/>
            <person name="Ma J."/>
        </authorList>
    </citation>
    <scope>NUCLEOTIDE SEQUENCE [LARGE SCALE GENOMIC DNA]</scope>
    <source>
        <strain evidence="4">CGMCC 1.19062</strain>
    </source>
</reference>
<proteinExistence type="predicted"/>
<gene>
    <name evidence="3" type="ORF">ACFSM5_17955</name>
</gene>
<dbReference type="RefSeq" id="WP_379877925.1">
    <property type="nucleotide sequence ID" value="NZ_JBHUIP010000014.1"/>
</dbReference>
<feature type="domain" description="Isochorismatase-like" evidence="2">
    <location>
        <begin position="25"/>
        <end position="189"/>
    </location>
</feature>
<accession>A0ABW5DWD2</accession>
<comment type="caution">
    <text evidence="3">The sequence shown here is derived from an EMBL/GenBank/DDBJ whole genome shotgun (WGS) entry which is preliminary data.</text>
</comment>
<dbReference type="PANTHER" id="PTHR43540:SF15">
    <property type="entry name" value="BLR5631 PROTEIN"/>
    <property type="match status" value="1"/>
</dbReference>
<sequence length="199" mass="20858">MAAPKTLLDHSNAKLPIHSLDQGLVVIVDAQTEYREGRLPLDGIDAAAAEVAKLLAAARKAGTPIVHIKQMGRPDGLFDPATFGAFLPEAMPLVGETVIDKRKPNSFAGTDLETVYRASGRQGIILAGFMTHMCVSATARCALDLDIPVTLVAKATASRDLPAIGGGVVPAKVLHEAELAALADRFVSIAQTVDDLTQA</sequence>
<dbReference type="PANTHER" id="PTHR43540">
    <property type="entry name" value="PEROXYUREIDOACRYLATE/UREIDOACRYLATE AMIDOHYDROLASE-RELATED"/>
    <property type="match status" value="1"/>
</dbReference>
<dbReference type="Gene3D" id="3.40.50.850">
    <property type="entry name" value="Isochorismatase-like"/>
    <property type="match status" value="1"/>
</dbReference>
<protein>
    <submittedName>
        <fullName evidence="3">Isochorismatase family protein</fullName>
    </submittedName>
</protein>
<dbReference type="Pfam" id="PF00857">
    <property type="entry name" value="Isochorismatase"/>
    <property type="match status" value="1"/>
</dbReference>
<evidence type="ECO:0000313" key="4">
    <source>
        <dbReference type="Proteomes" id="UP001597295"/>
    </source>
</evidence>
<dbReference type="Proteomes" id="UP001597295">
    <property type="component" value="Unassembled WGS sequence"/>
</dbReference>
<keyword evidence="4" id="KW-1185">Reference proteome</keyword>
<dbReference type="InterPro" id="IPR050272">
    <property type="entry name" value="Isochorismatase-like_hydrls"/>
</dbReference>
<dbReference type="SUPFAM" id="SSF52499">
    <property type="entry name" value="Isochorismatase-like hydrolases"/>
    <property type="match status" value="1"/>
</dbReference>
<evidence type="ECO:0000313" key="3">
    <source>
        <dbReference type="EMBL" id="MFD2264795.1"/>
    </source>
</evidence>
<dbReference type="InterPro" id="IPR036380">
    <property type="entry name" value="Isochorismatase-like_sf"/>
</dbReference>
<dbReference type="EMBL" id="JBHUIP010000014">
    <property type="protein sequence ID" value="MFD2264795.1"/>
    <property type="molecule type" value="Genomic_DNA"/>
</dbReference>
<dbReference type="InterPro" id="IPR000868">
    <property type="entry name" value="Isochorismatase-like_dom"/>
</dbReference>
<evidence type="ECO:0000259" key="2">
    <source>
        <dbReference type="Pfam" id="PF00857"/>
    </source>
</evidence>
<keyword evidence="1" id="KW-0378">Hydrolase</keyword>
<organism evidence="3 4">
    <name type="scientific">Lacibacterium aquatile</name>
    <dbReference type="NCBI Taxonomy" id="1168082"/>
    <lineage>
        <taxon>Bacteria</taxon>
        <taxon>Pseudomonadati</taxon>
        <taxon>Pseudomonadota</taxon>
        <taxon>Alphaproteobacteria</taxon>
        <taxon>Rhodospirillales</taxon>
        <taxon>Rhodospirillaceae</taxon>
    </lineage>
</organism>